<comment type="caution">
    <text evidence="1">The sequence shown here is derived from an EMBL/GenBank/DDBJ whole genome shotgun (WGS) entry which is preliminary data.</text>
</comment>
<dbReference type="EMBL" id="JAZDWU010000006">
    <property type="protein sequence ID" value="KAL0000289.1"/>
    <property type="molecule type" value="Genomic_DNA"/>
</dbReference>
<gene>
    <name evidence="1" type="ORF">SO802_019891</name>
</gene>
<reference evidence="1 2" key="1">
    <citation type="submission" date="2024-01" db="EMBL/GenBank/DDBJ databases">
        <title>A telomere-to-telomere, gap-free genome of sweet tea (Lithocarpus litseifolius).</title>
        <authorList>
            <person name="Zhou J."/>
        </authorList>
    </citation>
    <scope>NUCLEOTIDE SEQUENCE [LARGE SCALE GENOMIC DNA]</scope>
    <source>
        <strain evidence="1">Zhou-2022a</strain>
        <tissue evidence="1">Leaf</tissue>
    </source>
</reference>
<organism evidence="1 2">
    <name type="scientific">Lithocarpus litseifolius</name>
    <dbReference type="NCBI Taxonomy" id="425828"/>
    <lineage>
        <taxon>Eukaryota</taxon>
        <taxon>Viridiplantae</taxon>
        <taxon>Streptophyta</taxon>
        <taxon>Embryophyta</taxon>
        <taxon>Tracheophyta</taxon>
        <taxon>Spermatophyta</taxon>
        <taxon>Magnoliopsida</taxon>
        <taxon>eudicotyledons</taxon>
        <taxon>Gunneridae</taxon>
        <taxon>Pentapetalae</taxon>
        <taxon>rosids</taxon>
        <taxon>fabids</taxon>
        <taxon>Fagales</taxon>
        <taxon>Fagaceae</taxon>
        <taxon>Lithocarpus</taxon>
    </lineage>
</organism>
<keyword evidence="2" id="KW-1185">Reference proteome</keyword>
<accession>A0AAW2CR38</accession>
<evidence type="ECO:0000313" key="2">
    <source>
        <dbReference type="Proteomes" id="UP001459277"/>
    </source>
</evidence>
<sequence>MCCLFVTTSMSGWLRGSSWLSPITYRDITLSLNEINRLCLHALLNCTCLALSYHNCKGLHDQLDLFLVESLLLLDLLFTGVPFKTQNYGQMDIKEGDTSDLGARFRKIFIP</sequence>
<proteinExistence type="predicted"/>
<protein>
    <submittedName>
        <fullName evidence="1">Uncharacterized protein</fullName>
    </submittedName>
</protein>
<dbReference type="Proteomes" id="UP001459277">
    <property type="component" value="Unassembled WGS sequence"/>
</dbReference>
<evidence type="ECO:0000313" key="1">
    <source>
        <dbReference type="EMBL" id="KAL0000289.1"/>
    </source>
</evidence>
<dbReference type="AlphaFoldDB" id="A0AAW2CR38"/>
<name>A0AAW2CR38_9ROSI</name>